<organism evidence="2 3">
    <name type="scientific">Occultella gossypii</name>
    <dbReference type="NCBI Taxonomy" id="2800820"/>
    <lineage>
        <taxon>Bacteria</taxon>
        <taxon>Bacillati</taxon>
        <taxon>Actinomycetota</taxon>
        <taxon>Actinomycetes</taxon>
        <taxon>Micrococcales</taxon>
        <taxon>Ruaniaceae</taxon>
        <taxon>Occultella</taxon>
    </lineage>
</organism>
<protein>
    <submittedName>
        <fullName evidence="2">Uncharacterized protein</fullName>
    </submittedName>
</protein>
<comment type="caution">
    <text evidence="2">The sequence shown here is derived from an EMBL/GenBank/DDBJ whole genome shotgun (WGS) entry which is preliminary data.</text>
</comment>
<evidence type="ECO:0000313" key="3">
    <source>
        <dbReference type="Proteomes" id="UP000826651"/>
    </source>
</evidence>
<feature type="compositionally biased region" description="Basic and acidic residues" evidence="1">
    <location>
        <begin position="79"/>
        <end position="98"/>
    </location>
</feature>
<evidence type="ECO:0000313" key="2">
    <source>
        <dbReference type="EMBL" id="MBZ2195161.1"/>
    </source>
</evidence>
<dbReference type="Proteomes" id="UP000826651">
    <property type="component" value="Unassembled WGS sequence"/>
</dbReference>
<evidence type="ECO:0000256" key="1">
    <source>
        <dbReference type="SAM" id="MobiDB-lite"/>
    </source>
</evidence>
<dbReference type="EMBL" id="JAGSHT010000002">
    <property type="protein sequence ID" value="MBZ2195161.1"/>
    <property type="molecule type" value="Genomic_DNA"/>
</dbReference>
<name>A0ABS7S778_9MICO</name>
<accession>A0ABS7S778</accession>
<sequence length="113" mass="12144">MKRLFWIGVGVGVTVLVLRQVGRLNNTVGKVAHAVSPAGIADSITELATTAKELGETFRASMAENEAALTAALLPSEEEQARAARVREERRAADRRAAAESGGYDPDDENEFF</sequence>
<dbReference type="RefSeq" id="WP_154794254.1">
    <property type="nucleotide sequence ID" value="NZ_JAGSHT010000002.1"/>
</dbReference>
<keyword evidence="3" id="KW-1185">Reference proteome</keyword>
<feature type="region of interest" description="Disordered" evidence="1">
    <location>
        <begin position="70"/>
        <end position="113"/>
    </location>
</feature>
<gene>
    <name evidence="2" type="ORF">KCQ71_03255</name>
</gene>
<proteinExistence type="predicted"/>
<reference evidence="2 3" key="1">
    <citation type="submission" date="2021-04" db="EMBL/GenBank/DDBJ databases">
        <title>Ruania sp. nov., isolated from sandy soil of mangrove forest.</title>
        <authorList>
            <person name="Ge X."/>
            <person name="Huang R."/>
            <person name="Liu W."/>
        </authorList>
    </citation>
    <scope>NUCLEOTIDE SEQUENCE [LARGE SCALE GENOMIC DNA]</scope>
    <source>
        <strain evidence="2 3">N2-46</strain>
    </source>
</reference>